<proteinExistence type="predicted"/>
<evidence type="ECO:0000313" key="9">
    <source>
        <dbReference type="EMBL" id="KAA6403156.1"/>
    </source>
</evidence>
<accession>A0A5J4X8P4</accession>
<comment type="subcellular location">
    <subcellularLocation>
        <location evidence="2">Cytoplasm</location>
    </subcellularLocation>
    <subcellularLocation>
        <location evidence="1">Nucleus</location>
    </subcellularLocation>
</comment>
<dbReference type="PANTHER" id="PTHR10997:SF18">
    <property type="entry name" value="D-IMPORTIN 7_RANBP7"/>
    <property type="match status" value="1"/>
</dbReference>
<dbReference type="Proteomes" id="UP000324800">
    <property type="component" value="Unassembled WGS sequence"/>
</dbReference>
<protein>
    <submittedName>
        <fullName evidence="9">Putative Ran binding protein 7</fullName>
    </submittedName>
</protein>
<evidence type="ECO:0000256" key="5">
    <source>
        <dbReference type="ARBA" id="ARBA00022927"/>
    </source>
</evidence>
<feature type="compositionally biased region" description="Low complexity" evidence="7">
    <location>
        <begin position="613"/>
        <end position="627"/>
    </location>
</feature>
<sequence>MSQITDEYILELLSQSLIPDNTIQKAVYEKLEIWKKQSGFFKSLLTFVMNDAINIDVRFIGALILKNETTSVWAASEDKQSKKFVKDNIITCIVLAPDNIKKSLCNALQNIASFDFPKKWKNFTELINQHLMNDNISSIIGGMRCLNSLAKVFCFTINEPGCPFHELIGACHERVYAIVEQSMQGQQLDDVRGQVILLALKIFFKSIRMSLCEHVIKPVVFYGWMKIHDFILNLSVQEQPNSLLIDLTKNIWWKVKSNCLSNLSLIFSKYGKPNTPKQPNRDFCILWNATYSNPFLTKILDQQLEYHRLKQQAQLAMLQTNINASEVELMECGPLIPIKMLCRSMNILMNGCLHRCTFLPSIKDKLNPLIKEIVLYELRPSEQELELWQSALEGGAQEQREYCLCELDSDIMVDQPKYQADSILTTIANIWSRSGIASITNVISIELERIKNSQNADTNVQQSLIAWMDKDVIIYALGKTSKALINTQSIEVLEQILSNFIIPELQSNELRLRMRAMWCLGEFIAEQPKYYKNENEQQIQETQIQSQIIPQNTQKKYWSSEFTNNVVVGVIGNLTNPFLPVRIHALLSTTKLLKLESHSSSYNQQQLNNPFFPNQQINSNSNSNSNSLQVQPDRHHPLLRESCGILFRITMEQMSATGGGAEELCQAVVDVVAEFGQIVRPHTTSMFITLLGSLIECLRDAHKWDLSITGEIEQIIQLSSDHEQDAQLRSPRLRAAMLSIEEKIVRETAEHNPNLLKLLEHLKIDNGIVPTKILRICSEYKYNCTKTSAGSLSMKSDLLEDTYDSYHVLLT</sequence>
<feature type="domain" description="Importin N-terminal" evidence="8">
    <location>
        <begin position="27"/>
        <end position="95"/>
    </location>
</feature>
<keyword evidence="4" id="KW-0963">Cytoplasm</keyword>
<dbReference type="GO" id="GO:0005635">
    <property type="term" value="C:nuclear envelope"/>
    <property type="evidence" value="ECO:0007669"/>
    <property type="project" value="TreeGrafter"/>
</dbReference>
<dbReference type="SMART" id="SM00913">
    <property type="entry name" value="IBN_N"/>
    <property type="match status" value="1"/>
</dbReference>
<keyword evidence="6" id="KW-0539">Nucleus</keyword>
<dbReference type="SUPFAM" id="SSF48371">
    <property type="entry name" value="ARM repeat"/>
    <property type="match status" value="1"/>
</dbReference>
<keyword evidence="3" id="KW-0813">Transport</keyword>
<dbReference type="InterPro" id="IPR011989">
    <property type="entry name" value="ARM-like"/>
</dbReference>
<evidence type="ECO:0000256" key="4">
    <source>
        <dbReference type="ARBA" id="ARBA00022490"/>
    </source>
</evidence>
<dbReference type="AlphaFoldDB" id="A0A5J4X8P4"/>
<evidence type="ECO:0000256" key="2">
    <source>
        <dbReference type="ARBA" id="ARBA00004496"/>
    </source>
</evidence>
<dbReference type="EMBL" id="SNRW01000132">
    <property type="protein sequence ID" value="KAA6403156.1"/>
    <property type="molecule type" value="Genomic_DNA"/>
</dbReference>
<gene>
    <name evidence="9" type="ORF">EZS28_001310</name>
</gene>
<dbReference type="Gene3D" id="1.25.10.10">
    <property type="entry name" value="Leucine-rich Repeat Variant"/>
    <property type="match status" value="1"/>
</dbReference>
<keyword evidence="5" id="KW-0653">Protein transport</keyword>
<dbReference type="Pfam" id="PF03810">
    <property type="entry name" value="IBN_N"/>
    <property type="match status" value="1"/>
</dbReference>
<feature type="region of interest" description="Disordered" evidence="7">
    <location>
        <begin position="613"/>
        <end position="633"/>
    </location>
</feature>
<dbReference type="PANTHER" id="PTHR10997">
    <property type="entry name" value="IMPORTIN-7, 8, 11"/>
    <property type="match status" value="1"/>
</dbReference>
<evidence type="ECO:0000256" key="6">
    <source>
        <dbReference type="ARBA" id="ARBA00023242"/>
    </source>
</evidence>
<organism evidence="9 10">
    <name type="scientific">Streblomastix strix</name>
    <dbReference type="NCBI Taxonomy" id="222440"/>
    <lineage>
        <taxon>Eukaryota</taxon>
        <taxon>Metamonada</taxon>
        <taxon>Preaxostyla</taxon>
        <taxon>Oxymonadida</taxon>
        <taxon>Streblomastigidae</taxon>
        <taxon>Streblomastix</taxon>
    </lineage>
</organism>
<dbReference type="GO" id="GO:0031267">
    <property type="term" value="F:small GTPase binding"/>
    <property type="evidence" value="ECO:0007669"/>
    <property type="project" value="InterPro"/>
</dbReference>
<evidence type="ECO:0000313" key="10">
    <source>
        <dbReference type="Proteomes" id="UP000324800"/>
    </source>
</evidence>
<comment type="caution">
    <text evidence="9">The sequence shown here is derived from an EMBL/GenBank/DDBJ whole genome shotgun (WGS) entry which is preliminary data.</text>
</comment>
<dbReference type="PROSITE" id="PS50166">
    <property type="entry name" value="IMPORTIN_B_NT"/>
    <property type="match status" value="1"/>
</dbReference>
<dbReference type="GO" id="GO:0005829">
    <property type="term" value="C:cytosol"/>
    <property type="evidence" value="ECO:0007669"/>
    <property type="project" value="TreeGrafter"/>
</dbReference>
<evidence type="ECO:0000256" key="7">
    <source>
        <dbReference type="SAM" id="MobiDB-lite"/>
    </source>
</evidence>
<evidence type="ECO:0000256" key="3">
    <source>
        <dbReference type="ARBA" id="ARBA00022448"/>
    </source>
</evidence>
<dbReference type="GO" id="GO:0006606">
    <property type="term" value="P:protein import into nucleus"/>
    <property type="evidence" value="ECO:0007669"/>
    <property type="project" value="TreeGrafter"/>
</dbReference>
<name>A0A5J4X8P4_9EUKA</name>
<evidence type="ECO:0000259" key="8">
    <source>
        <dbReference type="PROSITE" id="PS50166"/>
    </source>
</evidence>
<dbReference type="OrthoDB" id="760868at2759"/>
<evidence type="ECO:0000256" key="1">
    <source>
        <dbReference type="ARBA" id="ARBA00004123"/>
    </source>
</evidence>
<dbReference type="InterPro" id="IPR016024">
    <property type="entry name" value="ARM-type_fold"/>
</dbReference>
<dbReference type="InterPro" id="IPR001494">
    <property type="entry name" value="Importin-beta_N"/>
</dbReference>
<reference evidence="9 10" key="1">
    <citation type="submission" date="2019-03" db="EMBL/GenBank/DDBJ databases">
        <title>Single cell metagenomics reveals metabolic interactions within the superorganism composed of flagellate Streblomastix strix and complex community of Bacteroidetes bacteria on its surface.</title>
        <authorList>
            <person name="Treitli S.C."/>
            <person name="Kolisko M."/>
            <person name="Husnik F."/>
            <person name="Keeling P."/>
            <person name="Hampl V."/>
        </authorList>
    </citation>
    <scope>NUCLEOTIDE SEQUENCE [LARGE SCALE GENOMIC DNA]</scope>
    <source>
        <strain evidence="9">ST1C</strain>
    </source>
</reference>